<dbReference type="Proteomes" id="UP001141629">
    <property type="component" value="Unassembled WGS sequence"/>
</dbReference>
<evidence type="ECO:0000313" key="2">
    <source>
        <dbReference type="Proteomes" id="UP001141629"/>
    </source>
</evidence>
<dbReference type="RefSeq" id="WP_263998222.1">
    <property type="nucleotide sequence ID" value="NZ_JACKVK010000011.1"/>
</dbReference>
<comment type="caution">
    <text evidence="1">The sequence shown here is derived from an EMBL/GenBank/DDBJ whole genome shotgun (WGS) entry which is preliminary data.</text>
</comment>
<sequence length="93" mass="9983">MTFTATRISIIDNCVDSALGVVMADDGSIRLTGRVTVEDVMVALAKQSIFDLPALAEAVAKKSQERAEAENEPDSLDILAYPTFALIHMAEAE</sequence>
<reference evidence="1" key="2">
    <citation type="journal article" date="2022" name="BMC Genomics">
        <title>Comparative genome analysis of mycobacteria focusing on tRNA and non-coding RNA.</title>
        <authorList>
            <person name="Behra P.R.K."/>
            <person name="Pettersson B.M.F."/>
            <person name="Ramesh M."/>
            <person name="Das S."/>
            <person name="Dasgupta S."/>
            <person name="Kirsebom L.A."/>
        </authorList>
    </citation>
    <scope>NUCLEOTIDE SEQUENCE</scope>
    <source>
        <strain evidence="1">DSM 44838</strain>
    </source>
</reference>
<organism evidence="1 2">
    <name type="scientific">Mycobacterium yunnanensis</name>
    <dbReference type="NCBI Taxonomy" id="368477"/>
    <lineage>
        <taxon>Bacteria</taxon>
        <taxon>Bacillati</taxon>
        <taxon>Actinomycetota</taxon>
        <taxon>Actinomycetes</taxon>
        <taxon>Mycobacteriales</taxon>
        <taxon>Mycobacteriaceae</taxon>
        <taxon>Mycobacterium</taxon>
    </lineage>
</organism>
<keyword evidence="2" id="KW-1185">Reference proteome</keyword>
<gene>
    <name evidence="1" type="ORF">H7K45_22560</name>
</gene>
<dbReference type="AlphaFoldDB" id="A0A9X2Z6Y8"/>
<evidence type="ECO:0000313" key="1">
    <source>
        <dbReference type="EMBL" id="MCV7423339.1"/>
    </source>
</evidence>
<reference evidence="1" key="1">
    <citation type="submission" date="2020-07" db="EMBL/GenBank/DDBJ databases">
        <authorList>
            <person name="Pettersson B.M.F."/>
            <person name="Behra P.R.K."/>
            <person name="Ramesh M."/>
            <person name="Das S."/>
            <person name="Dasgupta S."/>
            <person name="Kirsebom L.A."/>
        </authorList>
    </citation>
    <scope>NUCLEOTIDE SEQUENCE</scope>
    <source>
        <strain evidence="1">DSM 44838</strain>
    </source>
</reference>
<protein>
    <submittedName>
        <fullName evidence="1">Uncharacterized protein</fullName>
    </submittedName>
</protein>
<accession>A0A9X2Z6Y8</accession>
<proteinExistence type="predicted"/>
<dbReference type="EMBL" id="JACKVK010000011">
    <property type="protein sequence ID" value="MCV7423339.1"/>
    <property type="molecule type" value="Genomic_DNA"/>
</dbReference>
<name>A0A9X2Z6Y8_9MYCO</name>